<dbReference type="PROSITE" id="PS51186">
    <property type="entry name" value="GNAT"/>
    <property type="match status" value="1"/>
</dbReference>
<keyword evidence="2" id="KW-0808">Transferase</keyword>
<keyword evidence="3" id="KW-0012">Acyltransferase</keyword>
<dbReference type="GO" id="GO:0016747">
    <property type="term" value="F:acyltransferase activity, transferring groups other than amino-acyl groups"/>
    <property type="evidence" value="ECO:0007669"/>
    <property type="project" value="InterPro"/>
</dbReference>
<proteinExistence type="inferred from homology"/>
<organism evidence="5">
    <name type="scientific">Glycine soja</name>
    <name type="common">Wild soybean</name>
    <dbReference type="NCBI Taxonomy" id="3848"/>
    <lineage>
        <taxon>Eukaryota</taxon>
        <taxon>Viridiplantae</taxon>
        <taxon>Streptophyta</taxon>
        <taxon>Embryophyta</taxon>
        <taxon>Tracheophyta</taxon>
        <taxon>Spermatophyta</taxon>
        <taxon>Magnoliopsida</taxon>
        <taxon>eudicotyledons</taxon>
        <taxon>Gunneridae</taxon>
        <taxon>Pentapetalae</taxon>
        <taxon>rosids</taxon>
        <taxon>fabids</taxon>
        <taxon>Fabales</taxon>
        <taxon>Fabaceae</taxon>
        <taxon>Papilionoideae</taxon>
        <taxon>50 kb inversion clade</taxon>
        <taxon>NPAAA clade</taxon>
        <taxon>indigoferoid/millettioid clade</taxon>
        <taxon>Phaseoleae</taxon>
        <taxon>Glycine</taxon>
        <taxon>Glycine subgen. Soja</taxon>
    </lineage>
</organism>
<feature type="domain" description="N-acetyltransferase" evidence="4">
    <location>
        <begin position="12"/>
        <end position="185"/>
    </location>
</feature>
<dbReference type="AlphaFoldDB" id="A0A0B2QP64"/>
<comment type="similarity">
    <text evidence="1">Belongs to the acetyltransferase family.</text>
</comment>
<dbReference type="FunFam" id="3.40.630.30:FF:000084">
    <property type="entry name" value="Probable N-acetyltransferase HLS1-like"/>
    <property type="match status" value="1"/>
</dbReference>
<dbReference type="Pfam" id="PF00583">
    <property type="entry name" value="Acetyltransf_1"/>
    <property type="match status" value="1"/>
</dbReference>
<dbReference type="PANTHER" id="PTHR47370:SF12">
    <property type="entry name" value="ACYL-COA N-ACYLTRANSFERASE (NAT) SUPERFAMILY PROTEIN"/>
    <property type="match status" value="1"/>
</dbReference>
<dbReference type="InterPro" id="IPR052810">
    <property type="entry name" value="Plant_NAT"/>
</dbReference>
<name>A0A0B2QP64_GLYSO</name>
<gene>
    <name evidence="5" type="ORF">glysoja_038453</name>
</gene>
<evidence type="ECO:0000256" key="2">
    <source>
        <dbReference type="ARBA" id="ARBA00022679"/>
    </source>
</evidence>
<evidence type="ECO:0000256" key="1">
    <source>
        <dbReference type="ARBA" id="ARBA00008694"/>
    </source>
</evidence>
<dbReference type="InterPro" id="IPR016181">
    <property type="entry name" value="Acyl_CoA_acyltransferase"/>
</dbReference>
<accession>A0A0B2QP64</accession>
<dbReference type="InterPro" id="IPR000182">
    <property type="entry name" value="GNAT_dom"/>
</dbReference>
<reference evidence="5" key="1">
    <citation type="submission" date="2014-07" db="EMBL/GenBank/DDBJ databases">
        <title>Identification of a novel salt tolerance gene in wild soybean by whole-genome sequencing.</title>
        <authorList>
            <person name="Lam H.-M."/>
            <person name="Qi X."/>
            <person name="Li M.-W."/>
            <person name="Liu X."/>
            <person name="Xie M."/>
            <person name="Ni M."/>
            <person name="Xu X."/>
        </authorList>
    </citation>
    <scope>NUCLEOTIDE SEQUENCE [LARGE SCALE GENOMIC DNA]</scope>
    <source>
        <tissue evidence="5">Root</tissue>
    </source>
</reference>
<protein>
    <recommendedName>
        <fullName evidence="4">N-acetyltransferase domain-containing protein</fullName>
    </recommendedName>
</protein>
<dbReference type="Gene3D" id="3.40.630.30">
    <property type="match status" value="1"/>
</dbReference>
<dbReference type="EMBL" id="KN656381">
    <property type="protein sequence ID" value="KHN23236.1"/>
    <property type="molecule type" value="Genomic_DNA"/>
</dbReference>
<evidence type="ECO:0000259" key="4">
    <source>
        <dbReference type="PROSITE" id="PS51186"/>
    </source>
</evidence>
<dbReference type="Proteomes" id="UP000053555">
    <property type="component" value="Unassembled WGS sequence"/>
</dbReference>
<dbReference type="PANTHER" id="PTHR47370">
    <property type="entry name" value="ACYL-COA N-ACYLTRANSFERASES (NAT) SUPERFAMILY PROTEIN"/>
    <property type="match status" value="1"/>
</dbReference>
<dbReference type="SUPFAM" id="SSF55729">
    <property type="entry name" value="Acyl-CoA N-acyltransferases (Nat)"/>
    <property type="match status" value="1"/>
</dbReference>
<sequence>MGESEFVPSVAVSVREFDPTKDIEKVEAVERICEVGPSGKLSLFTDLHGDPICRVRNSPTFLMLIAEIGQETVGMIRGCIKTVTCGKKLHRQGKNNTEPKQVPIYTKLAYILGLRVSPHHRRMGIGMKLVKKMEEWFRDNGAEYAYMATEKDNVASVKLFTDKCGYSKFRTPCILANPVFSHPARISHKVTIIELSPSDAEILYRSKFSTTEFFRLRSP</sequence>
<dbReference type="CDD" id="cd04301">
    <property type="entry name" value="NAT_SF"/>
    <property type="match status" value="1"/>
</dbReference>
<evidence type="ECO:0000256" key="3">
    <source>
        <dbReference type="ARBA" id="ARBA00023315"/>
    </source>
</evidence>
<evidence type="ECO:0000313" key="5">
    <source>
        <dbReference type="EMBL" id="KHN23236.1"/>
    </source>
</evidence>